<organism evidence="6 7">
    <name type="scientific">Paenibacillus terricola</name>
    <dbReference type="NCBI Taxonomy" id="2763503"/>
    <lineage>
        <taxon>Bacteria</taxon>
        <taxon>Bacillati</taxon>
        <taxon>Bacillota</taxon>
        <taxon>Bacilli</taxon>
        <taxon>Bacillales</taxon>
        <taxon>Paenibacillaceae</taxon>
        <taxon>Paenibacillus</taxon>
    </lineage>
</organism>
<evidence type="ECO:0000313" key="7">
    <source>
        <dbReference type="Proteomes" id="UP000609346"/>
    </source>
</evidence>
<dbReference type="SUPFAM" id="SSF46785">
    <property type="entry name" value="Winged helix' DNA-binding domain"/>
    <property type="match status" value="1"/>
</dbReference>
<dbReference type="Proteomes" id="UP000609346">
    <property type="component" value="Unassembled WGS sequence"/>
</dbReference>
<comment type="similarity">
    <text evidence="1">Belongs to the LysR transcriptional regulatory family.</text>
</comment>
<dbReference type="InterPro" id="IPR036388">
    <property type="entry name" value="WH-like_DNA-bd_sf"/>
</dbReference>
<dbReference type="Gene3D" id="1.10.10.10">
    <property type="entry name" value="Winged helix-like DNA-binding domain superfamily/Winged helix DNA-binding domain"/>
    <property type="match status" value="1"/>
</dbReference>
<reference evidence="6 7" key="1">
    <citation type="submission" date="2020-09" db="EMBL/GenBank/DDBJ databases">
        <title>Paenibacillus sp. strain PR3 16S rRNA gene Genome sequencing and assembly.</title>
        <authorList>
            <person name="Kim J."/>
        </authorList>
    </citation>
    <scope>NUCLEOTIDE SEQUENCE [LARGE SCALE GENOMIC DNA]</scope>
    <source>
        <strain evidence="6 7">PR3</strain>
    </source>
</reference>
<dbReference type="InterPro" id="IPR005119">
    <property type="entry name" value="LysR_subst-bd"/>
</dbReference>
<sequence>MFNEWDGRSIRTFQAVMEERSFSRAADRLGYVQSTVTTHIAQLEKASGKRLFDRLPRGVEPTEAGLALARFAEQFAVLSQALEDELKRSEQPNGVLRVRALESYCVARLPRLLAEYAERFEAVEMQLSTGFMQDICERVLDGRDELGIVPRDPMHDGLIFTPLLQEEMVWVSAPHERGERHRKSAYISYGNQCYYHGVGEQLLREAGHPALAQMQLRYPSIELIKRMVQAGYGVSLLPLVNVMDELHTGQLVQLTLPVPEPIEHGMIQLRGRQLRPAAAAFAALLRRGLVD</sequence>
<feature type="domain" description="HTH lysR-type" evidence="5">
    <location>
        <begin position="5"/>
        <end position="62"/>
    </location>
</feature>
<dbReference type="SUPFAM" id="SSF53850">
    <property type="entry name" value="Periplasmic binding protein-like II"/>
    <property type="match status" value="1"/>
</dbReference>
<dbReference type="PROSITE" id="PS50931">
    <property type="entry name" value="HTH_LYSR"/>
    <property type="match status" value="1"/>
</dbReference>
<evidence type="ECO:0000313" key="6">
    <source>
        <dbReference type="EMBL" id="MBD3921932.1"/>
    </source>
</evidence>
<dbReference type="InterPro" id="IPR036390">
    <property type="entry name" value="WH_DNA-bd_sf"/>
</dbReference>
<evidence type="ECO:0000259" key="5">
    <source>
        <dbReference type="PROSITE" id="PS50931"/>
    </source>
</evidence>
<dbReference type="EMBL" id="JACXZA010000007">
    <property type="protein sequence ID" value="MBD3921932.1"/>
    <property type="molecule type" value="Genomic_DNA"/>
</dbReference>
<dbReference type="Pfam" id="PF00126">
    <property type="entry name" value="HTH_1"/>
    <property type="match status" value="1"/>
</dbReference>
<evidence type="ECO:0000256" key="4">
    <source>
        <dbReference type="ARBA" id="ARBA00023163"/>
    </source>
</evidence>
<proteinExistence type="inferred from homology"/>
<evidence type="ECO:0000256" key="1">
    <source>
        <dbReference type="ARBA" id="ARBA00009437"/>
    </source>
</evidence>
<gene>
    <name evidence="6" type="ORF">H8B09_24435</name>
</gene>
<dbReference type="Gene3D" id="3.40.190.290">
    <property type="match status" value="1"/>
</dbReference>
<accession>A0ABR8N177</accession>
<keyword evidence="2" id="KW-0805">Transcription regulation</keyword>
<dbReference type="RefSeq" id="WP_191206232.1">
    <property type="nucleotide sequence ID" value="NZ_JACXZA010000007.1"/>
</dbReference>
<name>A0ABR8N177_9BACL</name>
<dbReference type="InterPro" id="IPR000847">
    <property type="entry name" value="LysR_HTH_N"/>
</dbReference>
<dbReference type="PANTHER" id="PTHR30126:SF40">
    <property type="entry name" value="HTH-TYPE TRANSCRIPTIONAL REGULATOR GLTR"/>
    <property type="match status" value="1"/>
</dbReference>
<keyword evidence="7" id="KW-1185">Reference proteome</keyword>
<comment type="caution">
    <text evidence="6">The sequence shown here is derived from an EMBL/GenBank/DDBJ whole genome shotgun (WGS) entry which is preliminary data.</text>
</comment>
<dbReference type="PANTHER" id="PTHR30126">
    <property type="entry name" value="HTH-TYPE TRANSCRIPTIONAL REGULATOR"/>
    <property type="match status" value="1"/>
</dbReference>
<evidence type="ECO:0000256" key="3">
    <source>
        <dbReference type="ARBA" id="ARBA00023125"/>
    </source>
</evidence>
<dbReference type="CDD" id="cd05466">
    <property type="entry name" value="PBP2_LTTR_substrate"/>
    <property type="match status" value="1"/>
</dbReference>
<dbReference type="Pfam" id="PF03466">
    <property type="entry name" value="LysR_substrate"/>
    <property type="match status" value="1"/>
</dbReference>
<protein>
    <submittedName>
        <fullName evidence="6">LysR family transcriptional regulator</fullName>
    </submittedName>
</protein>
<keyword evidence="4" id="KW-0804">Transcription</keyword>
<evidence type="ECO:0000256" key="2">
    <source>
        <dbReference type="ARBA" id="ARBA00023015"/>
    </source>
</evidence>
<keyword evidence="3" id="KW-0238">DNA-binding</keyword>